<reference evidence="1" key="1">
    <citation type="journal article" date="2014" name="Front. Microbiol.">
        <title>High frequency of phylogenetically diverse reductive dehalogenase-homologous genes in deep subseafloor sedimentary metagenomes.</title>
        <authorList>
            <person name="Kawai M."/>
            <person name="Futagami T."/>
            <person name="Toyoda A."/>
            <person name="Takaki Y."/>
            <person name="Nishi S."/>
            <person name="Hori S."/>
            <person name="Arai W."/>
            <person name="Tsubouchi T."/>
            <person name="Morono Y."/>
            <person name="Uchiyama I."/>
            <person name="Ito T."/>
            <person name="Fujiyama A."/>
            <person name="Inagaki F."/>
            <person name="Takami H."/>
        </authorList>
    </citation>
    <scope>NUCLEOTIDE SEQUENCE</scope>
    <source>
        <strain evidence="1">Expedition CK06-06</strain>
    </source>
</reference>
<proteinExistence type="predicted"/>
<protein>
    <submittedName>
        <fullName evidence="1">Uncharacterized protein</fullName>
    </submittedName>
</protein>
<gene>
    <name evidence="1" type="ORF">S01H1_59801</name>
</gene>
<feature type="non-terminal residue" evidence="1">
    <location>
        <position position="1"/>
    </location>
</feature>
<sequence length="120" mass="13887">LKKYPTGECVVTEDRAGAKANWVHRPVETIMFTDSAFAASAIIEYSFAEPRFHPQFPTFRADPSIHFRHRKQANVAWCDGHVDRRIRTLSWSSGLYPSDPERFNIGWFGRADDNRLFDLN</sequence>
<evidence type="ECO:0000313" key="1">
    <source>
        <dbReference type="EMBL" id="GAG15690.1"/>
    </source>
</evidence>
<organism evidence="1">
    <name type="scientific">marine sediment metagenome</name>
    <dbReference type="NCBI Taxonomy" id="412755"/>
    <lineage>
        <taxon>unclassified sequences</taxon>
        <taxon>metagenomes</taxon>
        <taxon>ecological metagenomes</taxon>
    </lineage>
</organism>
<dbReference type="AlphaFoldDB" id="X0VBJ6"/>
<name>X0VBJ6_9ZZZZ</name>
<accession>X0VBJ6</accession>
<comment type="caution">
    <text evidence="1">The sequence shown here is derived from an EMBL/GenBank/DDBJ whole genome shotgun (WGS) entry which is preliminary data.</text>
</comment>
<dbReference type="EMBL" id="BARS01039129">
    <property type="protein sequence ID" value="GAG15690.1"/>
    <property type="molecule type" value="Genomic_DNA"/>
</dbReference>